<evidence type="ECO:0000256" key="1">
    <source>
        <dbReference type="SAM" id="MobiDB-lite"/>
    </source>
</evidence>
<dbReference type="Gene3D" id="2.60.40.3440">
    <property type="match status" value="3"/>
</dbReference>
<feature type="signal peptide" evidence="2">
    <location>
        <begin position="1"/>
        <end position="24"/>
    </location>
</feature>
<dbReference type="Proteomes" id="UP000029868">
    <property type="component" value="Unassembled WGS sequence"/>
</dbReference>
<dbReference type="InterPro" id="IPR011659">
    <property type="entry name" value="WD40"/>
</dbReference>
<organism evidence="4 5">
    <name type="scientific">Colwellia psychrerythraea</name>
    <name type="common">Vibrio psychroerythus</name>
    <dbReference type="NCBI Taxonomy" id="28229"/>
    <lineage>
        <taxon>Bacteria</taxon>
        <taxon>Pseudomonadati</taxon>
        <taxon>Pseudomonadota</taxon>
        <taxon>Gammaproteobacteria</taxon>
        <taxon>Alteromonadales</taxon>
        <taxon>Colwelliaceae</taxon>
        <taxon>Colwellia</taxon>
    </lineage>
</organism>
<reference evidence="4 5" key="1">
    <citation type="submission" date="2014-08" db="EMBL/GenBank/DDBJ databases">
        <title>Genomic and Phenotypic Diversity of Colwellia psychrerythraea strains from Disparate Marine Basins.</title>
        <authorList>
            <person name="Techtmann S.M."/>
            <person name="Stelling S.C."/>
            <person name="Utturkar S.M."/>
            <person name="Alshibli N."/>
            <person name="Harris A."/>
            <person name="Brown S.D."/>
            <person name="Hazen T.C."/>
        </authorList>
    </citation>
    <scope>NUCLEOTIDE SEQUENCE [LARGE SCALE GENOMIC DNA]</scope>
    <source>
        <strain evidence="4 5">GAB14E</strain>
    </source>
</reference>
<evidence type="ECO:0000256" key="2">
    <source>
        <dbReference type="SAM" id="SignalP"/>
    </source>
</evidence>
<name>A0A099L1D4_COLPS</name>
<evidence type="ECO:0000259" key="3">
    <source>
        <dbReference type="Pfam" id="PF18582"/>
    </source>
</evidence>
<keyword evidence="2" id="KW-0732">Signal</keyword>
<dbReference type="NCBIfam" id="NF012211">
    <property type="entry name" value="tand_rpt_95"/>
    <property type="match status" value="3"/>
</dbReference>
<dbReference type="EMBL" id="JQEC01000006">
    <property type="protein sequence ID" value="KGJ96794.1"/>
    <property type="molecule type" value="Genomic_DNA"/>
</dbReference>
<dbReference type="Pfam" id="PF17963">
    <property type="entry name" value="Big_9"/>
    <property type="match status" value="4"/>
</dbReference>
<feature type="region of interest" description="Disordered" evidence="1">
    <location>
        <begin position="1456"/>
        <end position="1529"/>
    </location>
</feature>
<gene>
    <name evidence="4" type="ORF">GAB14E_1670</name>
</gene>
<accession>A0A099L1D4</accession>
<sequence>MIKAKFINSIILVFVFFLQAKAFAQDPIVYSRCARTTATFDLQADVTINGQVQQASRLMKGLDIYDVLPDVTNFFGDFSAPCDLMFRDDQGNERVLYDCSSTSTDANSCAALDPAVSFDGKTIAFSVFRGTLKNHALYIRHDIIDENADPTYTDKLDLPNKRLETTGAHLHTVDVATGALSIQPYEEGIYDSGPAFLANGRLAFTSNRDKHSTTVVWRSTGSKVGTRIWSVDLNWKNLDLSSHHSLSQEQHPYLLKNGRLAYSSWQILGAQPFRYTNGSIGGFNTLDNMFNIYSQFPDGAENFALFGQHSGSHYPSYFGEDHNAAHFLTQTSDERIWFADYYRGNNNGLGALIGFLAESNGQEGMAPSESQDHADLFVPRDVINFASWAINGDQVSTTLSSPSIKHPNYTSDLIFSGKAGHPAALSNNGLMLSWGKGPCSTLASGQIFKDLGRTVPPLVDGSGSGVAMNMMTHLNLDTPACDVGIYRATTIPSLHPGDLELIVDSPNWHEIMAKAVVPYITIHGVEKPENIASSADKLAHPLLEKGTPFGLLGAASITDRETHPQEGIKFVGEKQFNLQGTDTVNYNDEDLCGVRILSVMPNRDRNTFYGLSNLFGERVGILGEFSVLNKDDAGNVINDISGHADTSFLVRFPANSPYLMQGIDCKGRTLNTDMTWQSLRPGEKKTCGGCHVHSKPSRITFEDSHAATPGYTVPRLGEGIIPLLNGKVNDNGKETVTIKEVPGYAMSIDFTRDIMPIFQQRCTSCHGGDSPEADLALDIAGDNKRNKIPNATWWCLVGDYKQECLSAANQFNTGEGSNNTAFRRPQVSKYIRAFNSLGSLLYWKAANERTDRNTDASYADDIDFGVDHPTTITADELGMLSRWIDIGVPGGDDELLDTQKPTLHMVPASTDETVSKVKIGTVDIGSGINPASLVVCVLDSQDNCTNIAANAEMSGVIILDLNQTLTDPTIEILASVEDVTGNKTEIRRTVGFLTSGKNSNITITPINDADLVEKETYSFSVDVTDGNAVSNTITVVASQGTVKLVSGDEYTLIPPANYNGDIFVMVIVVDDENSSDADSSSFTVSVTQLNDAPTSVTATISTTTNTVSSAVNAEIVDPDFNDTHTITIKVEPTNGSVIIDGTALVYKPNNGFHGTDSFEVTVTDSGDLSVDGTISVIVNQFNTAPISVSATIETTMNTASAEVYVDIVDPDLNDTHIITINTEPVNGSVLINGTAVIYTPNSDFHGTDSFDITVTDSGGLSIDGIISVMVNELNTAPKFEAPLIGTTMNTASVEVNIEVVDPDPNDTHTIIIKTEPANGSVAINGIALVYTPNSDFHGADSFEITVTDSHGLNVSGTINVVVNELNTAPKSVTALIETVMNTVSEKVTVDIVDVDSGDTHVLTFKTEPYYGTAVIDGITLTYTPKVDFFGGETFAITVTDSGGLSVDGKVNVTVAATDTGGGDTGGGDTGGGDTGGGDTGGGDTGGGDTGGGDTGGGDTGGGDTGGGDTGGGDTGGGDTVNNITPEEKDEGGSFNFYILLLLLSVWVNKALKYRR</sequence>
<dbReference type="Pfam" id="PF07676">
    <property type="entry name" value="PD40"/>
    <property type="match status" value="1"/>
</dbReference>
<protein>
    <submittedName>
        <fullName evidence="4">WD40-like beta Propeller containing protein</fullName>
    </submittedName>
</protein>
<dbReference type="OrthoDB" id="5904383at2"/>
<comment type="caution">
    <text evidence="4">The sequence shown here is derived from an EMBL/GenBank/DDBJ whole genome shotgun (WGS) entry which is preliminary data.</text>
</comment>
<dbReference type="RefSeq" id="WP_033080973.1">
    <property type="nucleotide sequence ID" value="NZ_JQEC01000006.1"/>
</dbReference>
<proteinExistence type="predicted"/>
<dbReference type="Pfam" id="PF18582">
    <property type="entry name" value="HZS_alpha"/>
    <property type="match status" value="1"/>
</dbReference>
<feature type="chain" id="PRO_5001957556" evidence="2">
    <location>
        <begin position="25"/>
        <end position="1555"/>
    </location>
</feature>
<dbReference type="InterPro" id="IPR040698">
    <property type="entry name" value="HZS_alpha_mid"/>
</dbReference>
<feature type="domain" description="Hydrazine synthase alpha subunit middle" evidence="3">
    <location>
        <begin position="634"/>
        <end position="691"/>
    </location>
</feature>
<dbReference type="PATRIC" id="fig|28229.3.peg.838"/>
<feature type="compositionally biased region" description="Gly residues" evidence="1">
    <location>
        <begin position="1459"/>
        <end position="1518"/>
    </location>
</feature>
<evidence type="ECO:0000313" key="5">
    <source>
        <dbReference type="Proteomes" id="UP000029868"/>
    </source>
</evidence>
<evidence type="ECO:0000313" key="4">
    <source>
        <dbReference type="EMBL" id="KGJ96794.1"/>
    </source>
</evidence>
<dbReference type="SUPFAM" id="SSF82171">
    <property type="entry name" value="DPP6 N-terminal domain-like"/>
    <property type="match status" value="1"/>
</dbReference>